<proteinExistence type="predicted"/>
<gene>
    <name evidence="2" type="ORF">AMELA_G00252440</name>
</gene>
<organism evidence="2 3">
    <name type="scientific">Ameiurus melas</name>
    <name type="common">Black bullhead</name>
    <name type="synonym">Silurus melas</name>
    <dbReference type="NCBI Taxonomy" id="219545"/>
    <lineage>
        <taxon>Eukaryota</taxon>
        <taxon>Metazoa</taxon>
        <taxon>Chordata</taxon>
        <taxon>Craniata</taxon>
        <taxon>Vertebrata</taxon>
        <taxon>Euteleostomi</taxon>
        <taxon>Actinopterygii</taxon>
        <taxon>Neopterygii</taxon>
        <taxon>Teleostei</taxon>
        <taxon>Ostariophysi</taxon>
        <taxon>Siluriformes</taxon>
        <taxon>Ictaluridae</taxon>
        <taxon>Ameiurus</taxon>
    </lineage>
</organism>
<evidence type="ECO:0000256" key="1">
    <source>
        <dbReference type="SAM" id="MobiDB-lite"/>
    </source>
</evidence>
<evidence type="ECO:0000313" key="3">
    <source>
        <dbReference type="Proteomes" id="UP000593565"/>
    </source>
</evidence>
<keyword evidence="3" id="KW-1185">Reference proteome</keyword>
<protein>
    <submittedName>
        <fullName evidence="2">Uncharacterized protein</fullName>
    </submittedName>
</protein>
<name>A0A7J5ZQE4_AMEME</name>
<dbReference type="AlphaFoldDB" id="A0A7J5ZQE4"/>
<dbReference type="EMBL" id="JAAGNN010000024">
    <property type="protein sequence ID" value="KAF4072872.1"/>
    <property type="molecule type" value="Genomic_DNA"/>
</dbReference>
<feature type="region of interest" description="Disordered" evidence="1">
    <location>
        <begin position="87"/>
        <end position="108"/>
    </location>
</feature>
<accession>A0A7J5ZQE4</accession>
<reference evidence="2 3" key="1">
    <citation type="submission" date="2020-02" db="EMBL/GenBank/DDBJ databases">
        <title>A chromosome-scale genome assembly of the black bullhead catfish (Ameiurus melas).</title>
        <authorList>
            <person name="Wen M."/>
            <person name="Zham M."/>
            <person name="Cabau C."/>
            <person name="Klopp C."/>
            <person name="Donnadieu C."/>
            <person name="Roques C."/>
            <person name="Bouchez O."/>
            <person name="Lampietro C."/>
            <person name="Jouanno E."/>
            <person name="Herpin A."/>
            <person name="Louis A."/>
            <person name="Berthelot C."/>
            <person name="Parey E."/>
            <person name="Roest-Crollius H."/>
            <person name="Braasch I."/>
            <person name="Postlethwait J."/>
            <person name="Robinson-Rechavi M."/>
            <person name="Echchiki A."/>
            <person name="Begum T."/>
            <person name="Montfort J."/>
            <person name="Schartl M."/>
            <person name="Bobe J."/>
            <person name="Guiguen Y."/>
        </authorList>
    </citation>
    <scope>NUCLEOTIDE SEQUENCE [LARGE SCALE GENOMIC DNA]</scope>
    <source>
        <strain evidence="2">M_S1</strain>
        <tissue evidence="2">Blood</tissue>
    </source>
</reference>
<evidence type="ECO:0000313" key="2">
    <source>
        <dbReference type="EMBL" id="KAF4072872.1"/>
    </source>
</evidence>
<sequence length="108" mass="11661">MLSHLLDVCKGTVASSSHAACDRPIDMPAGVRSSASLLRVEKWESPEGEKEPNGAAATGCRDRRGLLAGVQSRCLLPIRIRALCRPERSGERRGHLSARPGCWVQTAE</sequence>
<dbReference type="Proteomes" id="UP000593565">
    <property type="component" value="Unassembled WGS sequence"/>
</dbReference>
<comment type="caution">
    <text evidence="2">The sequence shown here is derived from an EMBL/GenBank/DDBJ whole genome shotgun (WGS) entry which is preliminary data.</text>
</comment>